<dbReference type="AlphaFoldDB" id="A0A8S1J308"/>
<keyword evidence="1" id="KW-0175">Coiled coil</keyword>
<reference evidence="3" key="1">
    <citation type="submission" date="2020-12" db="EMBL/GenBank/DDBJ databases">
        <authorList>
            <person name="Iha C."/>
        </authorList>
    </citation>
    <scope>NUCLEOTIDE SEQUENCE</scope>
</reference>
<dbReference type="EMBL" id="CAJHUC010001200">
    <property type="protein sequence ID" value="CAD7700220.1"/>
    <property type="molecule type" value="Genomic_DNA"/>
</dbReference>
<organism evidence="3 4">
    <name type="scientific">Ostreobium quekettii</name>
    <dbReference type="NCBI Taxonomy" id="121088"/>
    <lineage>
        <taxon>Eukaryota</taxon>
        <taxon>Viridiplantae</taxon>
        <taxon>Chlorophyta</taxon>
        <taxon>core chlorophytes</taxon>
        <taxon>Ulvophyceae</taxon>
        <taxon>TCBD clade</taxon>
        <taxon>Bryopsidales</taxon>
        <taxon>Ostreobineae</taxon>
        <taxon>Ostreobiaceae</taxon>
        <taxon>Ostreobium</taxon>
    </lineage>
</organism>
<feature type="coiled-coil region" evidence="1">
    <location>
        <begin position="115"/>
        <end position="156"/>
    </location>
</feature>
<keyword evidence="4" id="KW-1185">Reference proteome</keyword>
<evidence type="ECO:0000256" key="1">
    <source>
        <dbReference type="SAM" id="Coils"/>
    </source>
</evidence>
<proteinExistence type="predicted"/>
<sequence>MEAAEDEMETALKRTGEVQKSQVARKDLEVQELRRVVSSKEKSIDGLRETLAATKRSLEARLLAMETTVAARDAEVRQLQEGLVTVKAERDHLQYELQQEVLRTSRVDKEHQGREEDMAGALNALQENMSQAEASLRQERKAKEKLAREVEELKVQWRITKQKVKWHQSTLPQHTKELHWPFCRHCCCHCAVARVCQ</sequence>
<gene>
    <name evidence="3" type="ORF">OSTQU699_LOCUS5579</name>
</gene>
<protein>
    <submittedName>
        <fullName evidence="3">Uncharacterized protein</fullName>
    </submittedName>
</protein>
<evidence type="ECO:0000313" key="3">
    <source>
        <dbReference type="EMBL" id="CAD7700220.1"/>
    </source>
</evidence>
<evidence type="ECO:0000313" key="4">
    <source>
        <dbReference type="Proteomes" id="UP000708148"/>
    </source>
</evidence>
<accession>A0A8S1J308</accession>
<evidence type="ECO:0000256" key="2">
    <source>
        <dbReference type="SAM" id="MobiDB-lite"/>
    </source>
</evidence>
<dbReference type="Proteomes" id="UP000708148">
    <property type="component" value="Unassembled WGS sequence"/>
</dbReference>
<comment type="caution">
    <text evidence="3">The sequence shown here is derived from an EMBL/GenBank/DDBJ whole genome shotgun (WGS) entry which is preliminary data.</text>
</comment>
<feature type="region of interest" description="Disordered" evidence="2">
    <location>
        <begin position="1"/>
        <end position="21"/>
    </location>
</feature>
<name>A0A8S1J308_9CHLO</name>
<dbReference type="OrthoDB" id="544512at2759"/>